<organism evidence="2 3">
    <name type="scientific">Byssothecium circinans</name>
    <dbReference type="NCBI Taxonomy" id="147558"/>
    <lineage>
        <taxon>Eukaryota</taxon>
        <taxon>Fungi</taxon>
        <taxon>Dikarya</taxon>
        <taxon>Ascomycota</taxon>
        <taxon>Pezizomycotina</taxon>
        <taxon>Dothideomycetes</taxon>
        <taxon>Pleosporomycetidae</taxon>
        <taxon>Pleosporales</taxon>
        <taxon>Massarineae</taxon>
        <taxon>Massarinaceae</taxon>
        <taxon>Byssothecium</taxon>
    </lineage>
</organism>
<evidence type="ECO:0000313" key="2">
    <source>
        <dbReference type="EMBL" id="KAF1960303.1"/>
    </source>
</evidence>
<feature type="transmembrane region" description="Helical" evidence="1">
    <location>
        <begin position="246"/>
        <end position="272"/>
    </location>
</feature>
<dbReference type="Pfam" id="PF20246">
    <property type="entry name" value="DUF6601"/>
    <property type="match status" value="1"/>
</dbReference>
<dbReference type="PANTHER" id="PTHR34414">
    <property type="entry name" value="HET DOMAIN-CONTAINING PROTEIN-RELATED"/>
    <property type="match status" value="1"/>
</dbReference>
<evidence type="ECO:0000256" key="1">
    <source>
        <dbReference type="SAM" id="Phobius"/>
    </source>
</evidence>
<proteinExistence type="predicted"/>
<name>A0A6A5U569_9PLEO</name>
<dbReference type="Proteomes" id="UP000800035">
    <property type="component" value="Unassembled WGS sequence"/>
</dbReference>
<dbReference type="PANTHER" id="PTHR34414:SF1">
    <property type="entry name" value="SUBTILISIN-LIKE SERINE PROTEASE"/>
    <property type="match status" value="1"/>
</dbReference>
<dbReference type="EMBL" id="ML976983">
    <property type="protein sequence ID" value="KAF1960303.1"/>
    <property type="molecule type" value="Genomic_DNA"/>
</dbReference>
<accession>A0A6A5U569</accession>
<gene>
    <name evidence="2" type="ORF">CC80DRAFT_523409</name>
</gene>
<keyword evidence="3" id="KW-1185">Reference proteome</keyword>
<protein>
    <submittedName>
        <fullName evidence="2">Uncharacterized protein</fullName>
    </submittedName>
</protein>
<dbReference type="OrthoDB" id="5086500at2759"/>
<keyword evidence="1" id="KW-0472">Membrane</keyword>
<keyword evidence="1" id="KW-1133">Transmembrane helix</keyword>
<evidence type="ECO:0000313" key="3">
    <source>
        <dbReference type="Proteomes" id="UP000800035"/>
    </source>
</evidence>
<sequence>MSTTSHLIQNMQNKTSCTLKPPFIADKGLIQPHRIVHPAAVRRGYSLARPESDMAQFLSDELRTPKLDAIYSWLWLAGLPVASRSLQRQCMTNRNIFLTERPDEHLVWWHDQIFLKPLPDYLLCHDFWIVNLCKEEALHRSACGLFLSYTWLVQHRSDFELAKKLFLIPEDLEWKAWVELMNSFLSYVDVDTLEQVDRRYQYGELRLSRLNLLTRMKALSMRSKERFIYGFMSTSTWYTAFLERNFAWLAAVFIYATLLLSALQVGLATSALKDSGPFQSMSHGLTLASLTGSFTAVVTVFFLVGYLFWYHLITTMLFLRKVRKWREIKGIKNA</sequence>
<feature type="transmembrane region" description="Helical" evidence="1">
    <location>
        <begin position="292"/>
        <end position="319"/>
    </location>
</feature>
<reference evidence="2" key="1">
    <citation type="journal article" date="2020" name="Stud. Mycol.">
        <title>101 Dothideomycetes genomes: a test case for predicting lifestyles and emergence of pathogens.</title>
        <authorList>
            <person name="Haridas S."/>
            <person name="Albert R."/>
            <person name="Binder M."/>
            <person name="Bloem J."/>
            <person name="Labutti K."/>
            <person name="Salamov A."/>
            <person name="Andreopoulos B."/>
            <person name="Baker S."/>
            <person name="Barry K."/>
            <person name="Bills G."/>
            <person name="Bluhm B."/>
            <person name="Cannon C."/>
            <person name="Castanera R."/>
            <person name="Culley D."/>
            <person name="Daum C."/>
            <person name="Ezra D."/>
            <person name="Gonzalez J."/>
            <person name="Henrissat B."/>
            <person name="Kuo A."/>
            <person name="Liang C."/>
            <person name="Lipzen A."/>
            <person name="Lutzoni F."/>
            <person name="Magnuson J."/>
            <person name="Mondo S."/>
            <person name="Nolan M."/>
            <person name="Ohm R."/>
            <person name="Pangilinan J."/>
            <person name="Park H.-J."/>
            <person name="Ramirez L."/>
            <person name="Alfaro M."/>
            <person name="Sun H."/>
            <person name="Tritt A."/>
            <person name="Yoshinaga Y."/>
            <person name="Zwiers L.-H."/>
            <person name="Turgeon B."/>
            <person name="Goodwin S."/>
            <person name="Spatafora J."/>
            <person name="Crous P."/>
            <person name="Grigoriev I."/>
        </authorList>
    </citation>
    <scope>NUCLEOTIDE SEQUENCE</scope>
    <source>
        <strain evidence="2">CBS 675.92</strain>
    </source>
</reference>
<dbReference type="AlphaFoldDB" id="A0A6A5U569"/>
<keyword evidence="1" id="KW-0812">Transmembrane</keyword>
<dbReference type="InterPro" id="IPR046536">
    <property type="entry name" value="DUF6601"/>
</dbReference>